<feature type="compositionally biased region" description="Low complexity" evidence="2">
    <location>
        <begin position="154"/>
        <end position="166"/>
    </location>
</feature>
<dbReference type="Proteomes" id="UP000639338">
    <property type="component" value="Unassembled WGS sequence"/>
</dbReference>
<feature type="coiled-coil region" evidence="1">
    <location>
        <begin position="102"/>
        <end position="129"/>
    </location>
</feature>
<comment type="caution">
    <text evidence="3">The sequence shown here is derived from an EMBL/GenBank/DDBJ whole genome shotgun (WGS) entry which is preliminary data.</text>
</comment>
<evidence type="ECO:0000256" key="1">
    <source>
        <dbReference type="SAM" id="Coils"/>
    </source>
</evidence>
<feature type="region of interest" description="Disordered" evidence="2">
    <location>
        <begin position="154"/>
        <end position="182"/>
    </location>
</feature>
<dbReference type="EMBL" id="JACMRX010000004">
    <property type="protein sequence ID" value="KAF7990934.1"/>
    <property type="molecule type" value="Genomic_DNA"/>
</dbReference>
<evidence type="ECO:0000256" key="2">
    <source>
        <dbReference type="SAM" id="MobiDB-lite"/>
    </source>
</evidence>
<accession>A0A835CPR4</accession>
<organism evidence="3 4">
    <name type="scientific">Aphidius gifuensis</name>
    <name type="common">Parasitoid wasp</name>
    <dbReference type="NCBI Taxonomy" id="684658"/>
    <lineage>
        <taxon>Eukaryota</taxon>
        <taxon>Metazoa</taxon>
        <taxon>Ecdysozoa</taxon>
        <taxon>Arthropoda</taxon>
        <taxon>Hexapoda</taxon>
        <taxon>Insecta</taxon>
        <taxon>Pterygota</taxon>
        <taxon>Neoptera</taxon>
        <taxon>Endopterygota</taxon>
        <taxon>Hymenoptera</taxon>
        <taxon>Apocrita</taxon>
        <taxon>Ichneumonoidea</taxon>
        <taxon>Braconidae</taxon>
        <taxon>Aphidiinae</taxon>
        <taxon>Aphidius</taxon>
    </lineage>
</organism>
<reference evidence="3 4" key="1">
    <citation type="submission" date="2020-08" db="EMBL/GenBank/DDBJ databases">
        <title>Aphidius gifuensis genome sequencing and assembly.</title>
        <authorList>
            <person name="Du Z."/>
        </authorList>
    </citation>
    <scope>NUCLEOTIDE SEQUENCE [LARGE SCALE GENOMIC DNA]</scope>
    <source>
        <strain evidence="3">YNYX2018</strain>
        <tissue evidence="3">Adults</tissue>
    </source>
</reference>
<evidence type="ECO:0000313" key="4">
    <source>
        <dbReference type="Proteomes" id="UP000639338"/>
    </source>
</evidence>
<proteinExistence type="predicted"/>
<keyword evidence="4" id="KW-1185">Reference proteome</keyword>
<dbReference type="AlphaFoldDB" id="A0A835CPR4"/>
<keyword evidence="1" id="KW-0175">Coiled coil</keyword>
<evidence type="ECO:0000313" key="3">
    <source>
        <dbReference type="EMBL" id="KAF7990934.1"/>
    </source>
</evidence>
<name>A0A835CPR4_APHGI</name>
<dbReference type="OrthoDB" id="7548326at2759"/>
<protein>
    <submittedName>
        <fullName evidence="3">Uncharacterized protein</fullName>
    </submittedName>
</protein>
<sequence>MESDENKENSMSKYVDKLVELELLKEVYKKNQAKLIEKNNELIQEKKILDELHHQIWSMNDEFCDKIWNTSRENNYYDFINKYLDATVDPPPNESNNDPQMIRYLEREVKILIREIDDLDFELKKQKTEKLEISSTKLQPPKFVFKTPMMKKLTSPVKSSSSSSLFKPKKKSKLCEKFEKSK</sequence>
<gene>
    <name evidence="3" type="ORF">HCN44_000739</name>
</gene>
<feature type="compositionally biased region" description="Basic and acidic residues" evidence="2">
    <location>
        <begin position="173"/>
        <end position="182"/>
    </location>
</feature>